<dbReference type="InterPro" id="IPR053226">
    <property type="entry name" value="Pyrrolopyrazine_biosynth_F"/>
</dbReference>
<protein>
    <submittedName>
        <fullName evidence="1">Sulfotransferase family protein</fullName>
    </submittedName>
</protein>
<dbReference type="SUPFAM" id="SSF52540">
    <property type="entry name" value="P-loop containing nucleoside triphosphate hydrolases"/>
    <property type="match status" value="1"/>
</dbReference>
<accession>A0AAE3GGG8</accession>
<dbReference type="PANTHER" id="PTHR48419:SF1">
    <property type="entry name" value="SULFOTRANSFERASE DOMAIN-CONTAINING PROTEIN"/>
    <property type="match status" value="1"/>
</dbReference>
<gene>
    <name evidence="1" type="ORF">LX83_003786</name>
</gene>
<dbReference type="RefSeq" id="WP_253773255.1">
    <property type="nucleotide sequence ID" value="NZ_JAMTCK010000008.1"/>
</dbReference>
<organism evidence="1 2">
    <name type="scientific">Goodfellowiella coeruleoviolacea</name>
    <dbReference type="NCBI Taxonomy" id="334858"/>
    <lineage>
        <taxon>Bacteria</taxon>
        <taxon>Bacillati</taxon>
        <taxon>Actinomycetota</taxon>
        <taxon>Actinomycetes</taxon>
        <taxon>Pseudonocardiales</taxon>
        <taxon>Pseudonocardiaceae</taxon>
        <taxon>Goodfellowiella</taxon>
    </lineage>
</organism>
<name>A0AAE3GGG8_9PSEU</name>
<evidence type="ECO:0000313" key="2">
    <source>
        <dbReference type="Proteomes" id="UP001206128"/>
    </source>
</evidence>
<dbReference type="Proteomes" id="UP001206128">
    <property type="component" value="Unassembled WGS sequence"/>
</dbReference>
<comment type="caution">
    <text evidence="1">The sequence shown here is derived from an EMBL/GenBank/DDBJ whole genome shotgun (WGS) entry which is preliminary data.</text>
</comment>
<reference evidence="1" key="1">
    <citation type="submission" date="2022-06" db="EMBL/GenBank/DDBJ databases">
        <title>Genomic Encyclopedia of Archaeal and Bacterial Type Strains, Phase II (KMG-II): from individual species to whole genera.</title>
        <authorList>
            <person name="Goeker M."/>
        </authorList>
    </citation>
    <scope>NUCLEOTIDE SEQUENCE</scope>
    <source>
        <strain evidence="1">DSM 43935</strain>
    </source>
</reference>
<keyword evidence="2" id="KW-1185">Reference proteome</keyword>
<dbReference type="Pfam" id="PF19798">
    <property type="entry name" value="Sulfotransfer_5"/>
    <property type="match status" value="1"/>
</dbReference>
<evidence type="ECO:0000313" key="1">
    <source>
        <dbReference type="EMBL" id="MCP2166914.1"/>
    </source>
</evidence>
<dbReference type="InterPro" id="IPR027417">
    <property type="entry name" value="P-loop_NTPase"/>
</dbReference>
<proteinExistence type="predicted"/>
<dbReference type="AlphaFoldDB" id="A0AAE3GGG8"/>
<dbReference type="EMBL" id="JAMTCK010000008">
    <property type="protein sequence ID" value="MCP2166914.1"/>
    <property type="molecule type" value="Genomic_DNA"/>
</dbReference>
<sequence length="245" mass="27570">MQTPLARPRVLALWSAPRARSTAFFRSMVERGEFTALHEPFCNLVDYGATTVGEAEVRTGPELIAAIRGHARTRPVFFKDTTDYRYPEVLADAAFLRETRHAFLIRHPDEIAASYYALKPDMTRDGIGLEQMSELYQAVLAAGGRAVVLDAEDLAARPDATLAAYCAWAGIEHRPETLSWQPGARAEWERSNRWHQSVANSSGFDARRTEYADTVENNPRLAEFSAHHLPFYEALRERRLPVPVA</sequence>
<dbReference type="PANTHER" id="PTHR48419">
    <property type="entry name" value="SULFOTRANSFERASE DOMAIN-CONTAINING PROTEIN"/>
    <property type="match status" value="1"/>
</dbReference>
<dbReference type="Gene3D" id="3.40.50.300">
    <property type="entry name" value="P-loop containing nucleotide triphosphate hydrolases"/>
    <property type="match status" value="1"/>
</dbReference>